<name>A0A6A7BHK4_9PLEO</name>
<gene>
    <name evidence="2" type="ORF">T440DRAFT_496772</name>
</gene>
<sequence>MADKTPKGSAAGWTEHEVLVYVLSGMEHSHFKIDYNNAPIPAGRNANGIRQKINKMLIALKPELDALKAGQPLPTTEATPKKTPTPRKRKGKGDDAGDGDGSPKKRGRPKKSVTPKDEVDEEDIPVKKEEVQDEEQLVEDEV</sequence>
<dbReference type="Proteomes" id="UP000799423">
    <property type="component" value="Unassembled WGS sequence"/>
</dbReference>
<proteinExistence type="predicted"/>
<dbReference type="EMBL" id="MU006294">
    <property type="protein sequence ID" value="KAF2853945.1"/>
    <property type="molecule type" value="Genomic_DNA"/>
</dbReference>
<protein>
    <submittedName>
        <fullName evidence="2">Uncharacterized protein</fullName>
    </submittedName>
</protein>
<feature type="compositionally biased region" description="Acidic residues" evidence="1">
    <location>
        <begin position="131"/>
        <end position="142"/>
    </location>
</feature>
<evidence type="ECO:0000256" key="1">
    <source>
        <dbReference type="SAM" id="MobiDB-lite"/>
    </source>
</evidence>
<feature type="compositionally biased region" description="Low complexity" evidence="1">
    <location>
        <begin position="72"/>
        <end position="82"/>
    </location>
</feature>
<evidence type="ECO:0000313" key="3">
    <source>
        <dbReference type="Proteomes" id="UP000799423"/>
    </source>
</evidence>
<accession>A0A6A7BHK4</accession>
<dbReference type="OrthoDB" id="3788144at2759"/>
<organism evidence="2 3">
    <name type="scientific">Plenodomus tracheiphilus IPT5</name>
    <dbReference type="NCBI Taxonomy" id="1408161"/>
    <lineage>
        <taxon>Eukaryota</taxon>
        <taxon>Fungi</taxon>
        <taxon>Dikarya</taxon>
        <taxon>Ascomycota</taxon>
        <taxon>Pezizomycotina</taxon>
        <taxon>Dothideomycetes</taxon>
        <taxon>Pleosporomycetidae</taxon>
        <taxon>Pleosporales</taxon>
        <taxon>Pleosporineae</taxon>
        <taxon>Leptosphaeriaceae</taxon>
        <taxon>Plenodomus</taxon>
    </lineage>
</organism>
<reference evidence="2" key="1">
    <citation type="submission" date="2020-01" db="EMBL/GenBank/DDBJ databases">
        <authorList>
            <consortium name="DOE Joint Genome Institute"/>
            <person name="Haridas S."/>
            <person name="Albert R."/>
            <person name="Binder M."/>
            <person name="Bloem J."/>
            <person name="Labutti K."/>
            <person name="Salamov A."/>
            <person name="Andreopoulos B."/>
            <person name="Baker S.E."/>
            <person name="Barry K."/>
            <person name="Bills G."/>
            <person name="Bluhm B.H."/>
            <person name="Cannon C."/>
            <person name="Castanera R."/>
            <person name="Culley D.E."/>
            <person name="Daum C."/>
            <person name="Ezra D."/>
            <person name="Gonzalez J.B."/>
            <person name="Henrissat B."/>
            <person name="Kuo A."/>
            <person name="Liang C."/>
            <person name="Lipzen A."/>
            <person name="Lutzoni F."/>
            <person name="Magnuson J."/>
            <person name="Mondo S."/>
            <person name="Nolan M."/>
            <person name="Ohm R."/>
            <person name="Pangilinan J."/>
            <person name="Park H.-J."/>
            <person name="Ramirez L."/>
            <person name="Alfaro M."/>
            <person name="Sun H."/>
            <person name="Tritt A."/>
            <person name="Yoshinaga Y."/>
            <person name="Zwiers L.-H."/>
            <person name="Turgeon B.G."/>
            <person name="Goodwin S.B."/>
            <person name="Spatafora J.W."/>
            <person name="Crous P.W."/>
            <person name="Grigoriev I.V."/>
        </authorList>
    </citation>
    <scope>NUCLEOTIDE SEQUENCE</scope>
    <source>
        <strain evidence="2">IPT5</strain>
    </source>
</reference>
<feature type="region of interest" description="Disordered" evidence="1">
    <location>
        <begin position="65"/>
        <end position="142"/>
    </location>
</feature>
<keyword evidence="3" id="KW-1185">Reference proteome</keyword>
<feature type="compositionally biased region" description="Basic residues" evidence="1">
    <location>
        <begin position="104"/>
        <end position="113"/>
    </location>
</feature>
<dbReference type="AlphaFoldDB" id="A0A6A7BHK4"/>
<evidence type="ECO:0000313" key="2">
    <source>
        <dbReference type="EMBL" id="KAF2853945.1"/>
    </source>
</evidence>